<comment type="caution">
    <text evidence="3">The sequence shown here is derived from an EMBL/GenBank/DDBJ whole genome shotgun (WGS) entry which is preliminary data.</text>
</comment>
<protein>
    <submittedName>
        <fullName evidence="3">Uncharacterized protein</fullName>
    </submittedName>
</protein>
<evidence type="ECO:0000256" key="1">
    <source>
        <dbReference type="SAM" id="MobiDB-lite"/>
    </source>
</evidence>
<dbReference type="EMBL" id="JAPXFL010000001">
    <property type="protein sequence ID" value="KAK9513027.1"/>
    <property type="molecule type" value="Genomic_DNA"/>
</dbReference>
<evidence type="ECO:0000313" key="4">
    <source>
        <dbReference type="Proteomes" id="UP001461498"/>
    </source>
</evidence>
<keyword evidence="4" id="KW-1185">Reference proteome</keyword>
<evidence type="ECO:0000256" key="2">
    <source>
        <dbReference type="SAM" id="SignalP"/>
    </source>
</evidence>
<organism evidence="3 4">
    <name type="scientific">Rhynocoris fuscipes</name>
    <dbReference type="NCBI Taxonomy" id="488301"/>
    <lineage>
        <taxon>Eukaryota</taxon>
        <taxon>Metazoa</taxon>
        <taxon>Ecdysozoa</taxon>
        <taxon>Arthropoda</taxon>
        <taxon>Hexapoda</taxon>
        <taxon>Insecta</taxon>
        <taxon>Pterygota</taxon>
        <taxon>Neoptera</taxon>
        <taxon>Paraneoptera</taxon>
        <taxon>Hemiptera</taxon>
        <taxon>Heteroptera</taxon>
        <taxon>Panheteroptera</taxon>
        <taxon>Cimicomorpha</taxon>
        <taxon>Reduviidae</taxon>
        <taxon>Harpactorinae</taxon>
        <taxon>Harpactorini</taxon>
        <taxon>Rhynocoris</taxon>
    </lineage>
</organism>
<reference evidence="3 4" key="1">
    <citation type="submission" date="2022-12" db="EMBL/GenBank/DDBJ databases">
        <title>Chromosome-level genome assembly of true bugs.</title>
        <authorList>
            <person name="Ma L."/>
            <person name="Li H."/>
        </authorList>
    </citation>
    <scope>NUCLEOTIDE SEQUENCE [LARGE SCALE GENOMIC DNA]</scope>
    <source>
        <strain evidence="3">Lab_2022b</strain>
    </source>
</reference>
<evidence type="ECO:0000313" key="3">
    <source>
        <dbReference type="EMBL" id="KAK9513027.1"/>
    </source>
</evidence>
<dbReference type="Proteomes" id="UP001461498">
    <property type="component" value="Unassembled WGS sequence"/>
</dbReference>
<gene>
    <name evidence="3" type="ORF">O3M35_001310</name>
</gene>
<name>A0AAW1DTM1_9HEMI</name>
<dbReference type="AlphaFoldDB" id="A0AAW1DTM1"/>
<keyword evidence="2" id="KW-0732">Signal</keyword>
<accession>A0AAW1DTM1</accession>
<feature type="compositionally biased region" description="Polar residues" evidence="1">
    <location>
        <begin position="79"/>
        <end position="114"/>
    </location>
</feature>
<proteinExistence type="predicted"/>
<feature type="chain" id="PRO_5043799783" evidence="2">
    <location>
        <begin position="19"/>
        <end position="159"/>
    </location>
</feature>
<feature type="signal peptide" evidence="2">
    <location>
        <begin position="1"/>
        <end position="18"/>
    </location>
</feature>
<feature type="region of interest" description="Disordered" evidence="1">
    <location>
        <begin position="79"/>
        <end position="117"/>
    </location>
</feature>
<sequence>MMLKVSASLLVLASLAFAKVKYDQSQTGDYNVHLDLKNIEIVAILDDTSFSNNEYDYDYGEMTLKPTANVTEPTNVTAVTKPNENSGIDSQSASTNHTTNGTPSPIGSSTTASSKPIRRCGAGFFRDVNGRCRRQRRPNMKLDELLHQAKHIFGRRHYS</sequence>